<organism evidence="9 10">
    <name type="scientific">Calicophoron daubneyi</name>
    <name type="common">Rumen fluke</name>
    <name type="synonym">Paramphistomum daubneyi</name>
    <dbReference type="NCBI Taxonomy" id="300641"/>
    <lineage>
        <taxon>Eukaryota</taxon>
        <taxon>Metazoa</taxon>
        <taxon>Spiralia</taxon>
        <taxon>Lophotrochozoa</taxon>
        <taxon>Platyhelminthes</taxon>
        <taxon>Trematoda</taxon>
        <taxon>Digenea</taxon>
        <taxon>Plagiorchiida</taxon>
        <taxon>Pronocephalata</taxon>
        <taxon>Paramphistomoidea</taxon>
        <taxon>Paramphistomidae</taxon>
        <taxon>Calicophoron</taxon>
    </lineage>
</organism>
<dbReference type="Pfam" id="PF00226">
    <property type="entry name" value="DnaJ"/>
    <property type="match status" value="1"/>
</dbReference>
<dbReference type="PRINTS" id="PR00625">
    <property type="entry name" value="JDOMAIN"/>
</dbReference>
<evidence type="ECO:0000313" key="10">
    <source>
        <dbReference type="Proteomes" id="UP001497525"/>
    </source>
</evidence>
<dbReference type="InterPro" id="IPR036869">
    <property type="entry name" value="J_dom_sf"/>
</dbReference>
<dbReference type="PROSITE" id="PS50076">
    <property type="entry name" value="DNAJ_2"/>
    <property type="match status" value="1"/>
</dbReference>
<keyword evidence="5" id="KW-0143">Chaperone</keyword>
<feature type="transmembrane region" description="Helical" evidence="7">
    <location>
        <begin position="131"/>
        <end position="150"/>
    </location>
</feature>
<dbReference type="EMBL" id="CAXLJL010000002">
    <property type="protein sequence ID" value="CAL5129526.1"/>
    <property type="molecule type" value="Genomic_DNA"/>
</dbReference>
<dbReference type="SUPFAM" id="SSF46565">
    <property type="entry name" value="Chaperone J-domain"/>
    <property type="match status" value="1"/>
</dbReference>
<evidence type="ECO:0000256" key="1">
    <source>
        <dbReference type="ARBA" id="ARBA00004141"/>
    </source>
</evidence>
<comment type="similarity">
    <text evidence="6">Belongs to the DNAJC25 family.</text>
</comment>
<dbReference type="AlphaFoldDB" id="A0AAV2T0I7"/>
<comment type="subcellular location">
    <subcellularLocation>
        <location evidence="1">Membrane</location>
        <topology evidence="1">Multi-pass membrane protein</topology>
    </subcellularLocation>
</comment>
<keyword evidence="4 7" id="KW-0472">Membrane</keyword>
<keyword evidence="2 7" id="KW-0812">Transmembrane</keyword>
<feature type="transmembrane region" description="Helical" evidence="7">
    <location>
        <begin position="230"/>
        <end position="253"/>
    </location>
</feature>
<sequence length="348" mass="41342">MSLLSSSTVDGCSLLYVRLAVLILCSSHLLCVEAIYCGKRNCYDVLQVSREDDRTSIRRAYHKLARVHHPDRQKTAKAKAEAEETIRIINAAYEVLSDPEQREEYDYMLDHPDEMYYNYYQYYRRRYAPKVDVRLVILAIVLICSVFQYVGQWTSYNQAISYLVRDPKHRARAKEIANSEGLLAARKREDGRRYTREEMKDKEEELLRSIISRTVELKGDCSKPSLRRVLLIQIFCLPYTLFQLMHWAFGWIWNYYILRREYDEVAQVFITRRRLGLSAAQWDGLDEEKRHSYLQKKLWIRENYKAYLQAQAEEMRLQAAESSQHKRYRRYVKRAGGPPQLGMEDMDL</sequence>
<dbReference type="CDD" id="cd06257">
    <property type="entry name" value="DnaJ"/>
    <property type="match status" value="1"/>
</dbReference>
<evidence type="ECO:0000259" key="8">
    <source>
        <dbReference type="PROSITE" id="PS50076"/>
    </source>
</evidence>
<keyword evidence="3 7" id="KW-1133">Transmembrane helix</keyword>
<feature type="domain" description="J" evidence="8">
    <location>
        <begin position="41"/>
        <end position="109"/>
    </location>
</feature>
<dbReference type="Gene3D" id="1.10.287.110">
    <property type="entry name" value="DnaJ domain"/>
    <property type="match status" value="1"/>
</dbReference>
<comment type="caution">
    <text evidence="9">The sequence shown here is derived from an EMBL/GenBank/DDBJ whole genome shotgun (WGS) entry which is preliminary data.</text>
</comment>
<protein>
    <recommendedName>
        <fullName evidence="8">J domain-containing protein</fullName>
    </recommendedName>
</protein>
<evidence type="ECO:0000256" key="4">
    <source>
        <dbReference type="ARBA" id="ARBA00023136"/>
    </source>
</evidence>
<feature type="transmembrane region" description="Helical" evidence="7">
    <location>
        <begin position="15"/>
        <end position="36"/>
    </location>
</feature>
<dbReference type="PANTHER" id="PTHR44176">
    <property type="entry name" value="DNAJ HOMOLOG SUBFAMILY C MEMBER 25"/>
    <property type="match status" value="1"/>
</dbReference>
<evidence type="ECO:0000256" key="3">
    <source>
        <dbReference type="ARBA" id="ARBA00022989"/>
    </source>
</evidence>
<accession>A0AAV2T0I7</accession>
<reference evidence="9" key="1">
    <citation type="submission" date="2024-06" db="EMBL/GenBank/DDBJ databases">
        <authorList>
            <person name="Liu X."/>
            <person name="Lenzi L."/>
            <person name="Haldenby T S."/>
            <person name="Uol C."/>
        </authorList>
    </citation>
    <scope>NUCLEOTIDE SEQUENCE</scope>
</reference>
<dbReference type="Proteomes" id="UP001497525">
    <property type="component" value="Unassembled WGS sequence"/>
</dbReference>
<dbReference type="InterPro" id="IPR001623">
    <property type="entry name" value="DnaJ_domain"/>
</dbReference>
<dbReference type="InterPro" id="IPR044632">
    <property type="entry name" value="DNAJC25-like"/>
</dbReference>
<dbReference type="PANTHER" id="PTHR44176:SF1">
    <property type="entry name" value="DNAJ HOMOLOG SUBFAMILY C MEMBER 25"/>
    <property type="match status" value="1"/>
</dbReference>
<evidence type="ECO:0000256" key="6">
    <source>
        <dbReference type="ARBA" id="ARBA00024193"/>
    </source>
</evidence>
<dbReference type="SMART" id="SM00271">
    <property type="entry name" value="DnaJ"/>
    <property type="match status" value="1"/>
</dbReference>
<dbReference type="GO" id="GO:0005789">
    <property type="term" value="C:endoplasmic reticulum membrane"/>
    <property type="evidence" value="ECO:0007669"/>
    <property type="project" value="TreeGrafter"/>
</dbReference>
<evidence type="ECO:0000256" key="7">
    <source>
        <dbReference type="SAM" id="Phobius"/>
    </source>
</evidence>
<evidence type="ECO:0000313" key="9">
    <source>
        <dbReference type="EMBL" id="CAL5129526.1"/>
    </source>
</evidence>
<gene>
    <name evidence="9" type="ORF">CDAUBV1_LOCUS572</name>
</gene>
<dbReference type="GO" id="GO:0006457">
    <property type="term" value="P:protein folding"/>
    <property type="evidence" value="ECO:0007669"/>
    <property type="project" value="InterPro"/>
</dbReference>
<evidence type="ECO:0000256" key="5">
    <source>
        <dbReference type="ARBA" id="ARBA00023186"/>
    </source>
</evidence>
<name>A0AAV2T0I7_CALDB</name>
<evidence type="ECO:0000256" key="2">
    <source>
        <dbReference type="ARBA" id="ARBA00022692"/>
    </source>
</evidence>
<proteinExistence type="inferred from homology"/>